<protein>
    <submittedName>
        <fullName evidence="1">Uncharacterized protein</fullName>
    </submittedName>
</protein>
<organism evidence="1">
    <name type="scientific">Ananas comosus var. bracteatus</name>
    <name type="common">red pineapple</name>
    <dbReference type="NCBI Taxonomy" id="296719"/>
    <lineage>
        <taxon>Eukaryota</taxon>
        <taxon>Viridiplantae</taxon>
        <taxon>Streptophyta</taxon>
        <taxon>Embryophyta</taxon>
        <taxon>Tracheophyta</taxon>
        <taxon>Spermatophyta</taxon>
        <taxon>Magnoliopsida</taxon>
        <taxon>Liliopsida</taxon>
        <taxon>Poales</taxon>
        <taxon>Bromeliaceae</taxon>
        <taxon>Bromelioideae</taxon>
        <taxon>Ananas</taxon>
    </lineage>
</organism>
<name>A0A6V7NHN9_ANACO</name>
<reference evidence="1" key="1">
    <citation type="submission" date="2020-07" db="EMBL/GenBank/DDBJ databases">
        <authorList>
            <person name="Lin J."/>
        </authorList>
    </citation>
    <scope>NUCLEOTIDE SEQUENCE</scope>
</reference>
<gene>
    <name evidence="1" type="ORF">CB5_LOCUS1224</name>
</gene>
<sequence>MGRAIKVYRYISSGCARVALGLAFVPILRPVYRFVAGFVGVSVDPAGYPAAEGVHRCTAIASYTRKISLYTADLSACPKNVKSRNDFLLNSERKEYRNKGVMPVGQTDSEYEDRGVMPVGQIDSEYAKLQELLLRKALLLLHDRPSSSDLEGHLRPIGTALNRLRLLQFLNACGSYFLAPLMYSRPSVSNGTWM</sequence>
<evidence type="ECO:0000313" key="1">
    <source>
        <dbReference type="EMBL" id="CAD1818013.1"/>
    </source>
</evidence>
<proteinExistence type="predicted"/>
<dbReference type="EMBL" id="LR862138">
    <property type="protein sequence ID" value="CAD1818013.1"/>
    <property type="molecule type" value="Genomic_DNA"/>
</dbReference>
<dbReference type="AlphaFoldDB" id="A0A6V7NHN9"/>
<accession>A0A6V7NHN9</accession>